<feature type="compositionally biased region" description="Acidic residues" evidence="1">
    <location>
        <begin position="284"/>
        <end position="300"/>
    </location>
</feature>
<dbReference type="EMBL" id="AZBU02000006">
    <property type="protein sequence ID" value="TKR72831.1"/>
    <property type="molecule type" value="Genomic_DNA"/>
</dbReference>
<evidence type="ECO:0000256" key="1">
    <source>
        <dbReference type="SAM" id="MobiDB-lite"/>
    </source>
</evidence>
<evidence type="ECO:0000313" key="4">
    <source>
        <dbReference type="Proteomes" id="UP000298663"/>
    </source>
</evidence>
<dbReference type="Proteomes" id="UP000298663">
    <property type="component" value="Unassembled WGS sequence"/>
</dbReference>
<sequence>MDLELLQFVDDNVLQKPARMIKSSKAITDADEVKSIEKLRFRLSAAVFSLQKCGINDAQTSVNGQILSALKYKFSNPFRHMKFWANVKKLHSQLRKLDAEGLRQTIRRLADAVCIGNLYYPATPEYLTHIGSLILNRLFRLDRIRVTAAKMAYVCMGYIDIGNWMTINLLLVSVASDIAKDCLGQIIELSLIYNELVENLRQGSVKLPKNASELRFQSIRGGEIINGLTINKPDVDLLGTIIYTLEISEADLAENYKNRLIEASRYDRQTLQKSLNIGVKREEEKEDEEERSEGEEIEMDEEKKPKKTKMKKTKKKEKKMKILKKVIGKKNLKKTTV</sequence>
<dbReference type="OrthoDB" id="5863625at2759"/>
<feature type="domain" description="Nucleolus and neural progenitor protein-like N-terminal" evidence="2">
    <location>
        <begin position="60"/>
        <end position="196"/>
    </location>
</feature>
<feature type="compositionally biased region" description="Basic residues" evidence="1">
    <location>
        <begin position="305"/>
        <end position="319"/>
    </location>
</feature>
<reference evidence="3 4" key="2">
    <citation type="journal article" date="2019" name="G3 (Bethesda)">
        <title>Hybrid Assembly of the Genome of the Entomopathogenic Nematode Steinernema carpocapsae Identifies the X-Chromosome.</title>
        <authorList>
            <person name="Serra L."/>
            <person name="Macchietto M."/>
            <person name="Macias-Munoz A."/>
            <person name="McGill C.J."/>
            <person name="Rodriguez I.M."/>
            <person name="Rodriguez B."/>
            <person name="Murad R."/>
            <person name="Mortazavi A."/>
        </authorList>
    </citation>
    <scope>NUCLEOTIDE SEQUENCE [LARGE SCALE GENOMIC DNA]</scope>
    <source>
        <strain evidence="3 4">ALL</strain>
    </source>
</reference>
<gene>
    <name evidence="3" type="ORF">L596_020226</name>
</gene>
<evidence type="ECO:0000259" key="2">
    <source>
        <dbReference type="Pfam" id="PF14780"/>
    </source>
</evidence>
<name>A0A4U5MSX2_STECR</name>
<protein>
    <recommendedName>
        <fullName evidence="2">Nucleolus and neural progenitor protein-like N-terminal domain-containing protein</fullName>
    </recommendedName>
</protein>
<dbReference type="InterPro" id="IPR027951">
    <property type="entry name" value="Nepro_N"/>
</dbReference>
<feature type="region of interest" description="Disordered" evidence="1">
    <location>
        <begin position="280"/>
        <end position="319"/>
    </location>
</feature>
<dbReference type="AlphaFoldDB" id="A0A4U5MSX2"/>
<keyword evidence="4" id="KW-1185">Reference proteome</keyword>
<organism evidence="3 4">
    <name type="scientific">Steinernema carpocapsae</name>
    <name type="common">Entomopathogenic nematode</name>
    <dbReference type="NCBI Taxonomy" id="34508"/>
    <lineage>
        <taxon>Eukaryota</taxon>
        <taxon>Metazoa</taxon>
        <taxon>Ecdysozoa</taxon>
        <taxon>Nematoda</taxon>
        <taxon>Chromadorea</taxon>
        <taxon>Rhabditida</taxon>
        <taxon>Tylenchina</taxon>
        <taxon>Panagrolaimomorpha</taxon>
        <taxon>Strongyloidoidea</taxon>
        <taxon>Steinernematidae</taxon>
        <taxon>Steinernema</taxon>
    </lineage>
</organism>
<evidence type="ECO:0000313" key="3">
    <source>
        <dbReference type="EMBL" id="TKR72831.1"/>
    </source>
</evidence>
<reference evidence="3 4" key="1">
    <citation type="journal article" date="2015" name="Genome Biol.">
        <title>Comparative genomics of Steinernema reveals deeply conserved gene regulatory networks.</title>
        <authorList>
            <person name="Dillman A.R."/>
            <person name="Macchietto M."/>
            <person name="Porter C.F."/>
            <person name="Rogers A."/>
            <person name="Williams B."/>
            <person name="Antoshechkin I."/>
            <person name="Lee M.M."/>
            <person name="Goodwin Z."/>
            <person name="Lu X."/>
            <person name="Lewis E.E."/>
            <person name="Goodrich-Blair H."/>
            <person name="Stock S.P."/>
            <person name="Adams B.J."/>
            <person name="Sternberg P.W."/>
            <person name="Mortazavi A."/>
        </authorList>
    </citation>
    <scope>NUCLEOTIDE SEQUENCE [LARGE SCALE GENOMIC DNA]</scope>
    <source>
        <strain evidence="3 4">ALL</strain>
    </source>
</reference>
<dbReference type="Pfam" id="PF14780">
    <property type="entry name" value="NEPRO_N"/>
    <property type="match status" value="1"/>
</dbReference>
<accession>A0A4U5MSX2</accession>
<comment type="caution">
    <text evidence="3">The sequence shown here is derived from an EMBL/GenBank/DDBJ whole genome shotgun (WGS) entry which is preliminary data.</text>
</comment>
<proteinExistence type="predicted"/>